<dbReference type="RefSeq" id="WP_380215776.1">
    <property type="nucleotide sequence ID" value="NZ_JBHTBN010000001.1"/>
</dbReference>
<dbReference type="Pfam" id="PF00582">
    <property type="entry name" value="Usp"/>
    <property type="match status" value="1"/>
</dbReference>
<evidence type="ECO:0000256" key="1">
    <source>
        <dbReference type="ARBA" id="ARBA00008791"/>
    </source>
</evidence>
<accession>A0ABW2MQ14</accession>
<dbReference type="Proteomes" id="UP001596415">
    <property type="component" value="Unassembled WGS sequence"/>
</dbReference>
<proteinExistence type="inferred from homology"/>
<dbReference type="PRINTS" id="PR01438">
    <property type="entry name" value="UNVRSLSTRESS"/>
</dbReference>
<evidence type="ECO:0000313" key="4">
    <source>
        <dbReference type="Proteomes" id="UP001596415"/>
    </source>
</evidence>
<comment type="similarity">
    <text evidence="1">Belongs to the universal stress protein A family.</text>
</comment>
<keyword evidence="4" id="KW-1185">Reference proteome</keyword>
<dbReference type="PANTHER" id="PTHR46268:SF6">
    <property type="entry name" value="UNIVERSAL STRESS PROTEIN UP12"/>
    <property type="match status" value="1"/>
</dbReference>
<dbReference type="PANTHER" id="PTHR46268">
    <property type="entry name" value="STRESS RESPONSE PROTEIN NHAX"/>
    <property type="match status" value="1"/>
</dbReference>
<feature type="domain" description="UspA" evidence="2">
    <location>
        <begin position="1"/>
        <end position="135"/>
    </location>
</feature>
<sequence length="264" mass="29870">MKNILVPVGSSINAVSNLQYAIDLADEMDAFVYVISVFKEFSKVGGLTKVNEIIKEDSTNRLDEVLAQVDKKGVTVIAHTLKGNMIEGVERFNKHIPVDLMVLSPRSNSIREEVYLGNTSGKLLKGTNIPILVVPEGATFSPPKSILMAFKNGTFSQKKMLQPLRQFVKHFDTEINLLHVETPDSTKEMKHVSGKLKELKNKYTKTENATTFQAVLEHFQSNNPDMLCVVRRKRGFFKKLWEKNVVLKKEFHTSKPLLVLRVQD</sequence>
<gene>
    <name evidence="3" type="ORF">ACFQO1_00915</name>
</gene>
<evidence type="ECO:0000259" key="2">
    <source>
        <dbReference type="Pfam" id="PF00582"/>
    </source>
</evidence>
<comment type="caution">
    <text evidence="3">The sequence shown here is derived from an EMBL/GenBank/DDBJ whole genome shotgun (WGS) entry which is preliminary data.</text>
</comment>
<reference evidence="4" key="1">
    <citation type="journal article" date="2019" name="Int. J. Syst. Evol. Microbiol.">
        <title>The Global Catalogue of Microorganisms (GCM) 10K type strain sequencing project: providing services to taxonomists for standard genome sequencing and annotation.</title>
        <authorList>
            <consortium name="The Broad Institute Genomics Platform"/>
            <consortium name="The Broad Institute Genome Sequencing Center for Infectious Disease"/>
            <person name="Wu L."/>
            <person name="Ma J."/>
        </authorList>
    </citation>
    <scope>NUCLEOTIDE SEQUENCE [LARGE SCALE GENOMIC DNA]</scope>
    <source>
        <strain evidence="4">CGMCC 1.16306</strain>
    </source>
</reference>
<protein>
    <submittedName>
        <fullName evidence="3">Universal stress protein</fullName>
    </submittedName>
</protein>
<dbReference type="EMBL" id="JBHTBN010000001">
    <property type="protein sequence ID" value="MFC7356232.1"/>
    <property type="molecule type" value="Genomic_DNA"/>
</dbReference>
<name>A0ABW2MQ14_9FLAO</name>
<dbReference type="InterPro" id="IPR006015">
    <property type="entry name" value="Universal_stress_UspA"/>
</dbReference>
<dbReference type="SUPFAM" id="SSF52402">
    <property type="entry name" value="Adenine nucleotide alpha hydrolases-like"/>
    <property type="match status" value="2"/>
</dbReference>
<dbReference type="Gene3D" id="3.40.50.12370">
    <property type="match status" value="1"/>
</dbReference>
<dbReference type="CDD" id="cd00293">
    <property type="entry name" value="USP-like"/>
    <property type="match status" value="1"/>
</dbReference>
<evidence type="ECO:0000313" key="3">
    <source>
        <dbReference type="EMBL" id="MFC7356232.1"/>
    </source>
</evidence>
<dbReference type="InterPro" id="IPR006016">
    <property type="entry name" value="UspA"/>
</dbReference>
<organism evidence="3 4">
    <name type="scientific">Jejudonia soesokkakensis</name>
    <dbReference type="NCBI Taxonomy" id="1323432"/>
    <lineage>
        <taxon>Bacteria</taxon>
        <taxon>Pseudomonadati</taxon>
        <taxon>Bacteroidota</taxon>
        <taxon>Flavobacteriia</taxon>
        <taxon>Flavobacteriales</taxon>
        <taxon>Flavobacteriaceae</taxon>
        <taxon>Jejudonia</taxon>
    </lineage>
</organism>